<keyword evidence="1" id="KW-0732">Signal</keyword>
<proteinExistence type="predicted"/>
<evidence type="ECO:0000313" key="3">
    <source>
        <dbReference type="Proteomes" id="UP000199072"/>
    </source>
</evidence>
<reference evidence="2 3" key="1">
    <citation type="submission" date="2016-10" db="EMBL/GenBank/DDBJ databases">
        <authorList>
            <person name="de Groot N.N."/>
        </authorList>
    </citation>
    <scope>NUCLEOTIDE SEQUENCE [LARGE SCALE GENOMIC DNA]</scope>
    <source>
        <strain evidence="2 3">47C3B</strain>
    </source>
</reference>
<feature type="chain" id="PRO_5011752601" description="Aspartyl protease" evidence="1">
    <location>
        <begin position="19"/>
        <end position="395"/>
    </location>
</feature>
<sequence length="395" mass="44406">MKYFLLVISFLCVQSAFGQSKLPVIKATAQKASINDGGNFEKNSWTLEPQTKLDVFTADRTRETKWVTFYTDIDSIRVKVKPGTKFNFVVLLNGKDSCYTQIASAIPPESKLKSSSVKADTIPFTLTAYNAIKIVAVINNTDTLNLHFDVSSFDFHLTRDAVLKKTKLLANQPDALAGKVKPNFRNLSKVFKLQIGNLIFDNPEILTSNITAHEMDGRIGFNVFEGKQVEINYDSNLLIIHSKMPGKLNGYVKSKMEFTHSFAFVKGSFEIANKIYTGNFSMDTGSEQALILDSGWVAKQAFPTNLKLIKSLIIHDPTGAKYEIRSVLSPLFKINGFDLPNVPTLLLSGKNPMGFEMNYLGNDLLKRFNMILDFKNDYLYLKPNKLTNVKYRENS</sequence>
<dbReference type="STRING" id="1391627.SAMN05216464_107239"/>
<feature type="signal peptide" evidence="1">
    <location>
        <begin position="1"/>
        <end position="18"/>
    </location>
</feature>
<evidence type="ECO:0000256" key="1">
    <source>
        <dbReference type="SAM" id="SignalP"/>
    </source>
</evidence>
<organism evidence="2 3">
    <name type="scientific">Mucilaginibacter pineti</name>
    <dbReference type="NCBI Taxonomy" id="1391627"/>
    <lineage>
        <taxon>Bacteria</taxon>
        <taxon>Pseudomonadati</taxon>
        <taxon>Bacteroidota</taxon>
        <taxon>Sphingobacteriia</taxon>
        <taxon>Sphingobacteriales</taxon>
        <taxon>Sphingobacteriaceae</taxon>
        <taxon>Mucilaginibacter</taxon>
    </lineage>
</organism>
<dbReference type="RefSeq" id="WP_091150662.1">
    <property type="nucleotide sequence ID" value="NZ_FNAI01000007.1"/>
</dbReference>
<evidence type="ECO:0008006" key="4">
    <source>
        <dbReference type="Google" id="ProtNLM"/>
    </source>
</evidence>
<name>A0A1G7E2Y1_9SPHI</name>
<protein>
    <recommendedName>
        <fullName evidence="4">Aspartyl protease</fullName>
    </recommendedName>
</protein>
<dbReference type="AlphaFoldDB" id="A0A1G7E2Y1"/>
<evidence type="ECO:0000313" key="2">
    <source>
        <dbReference type="EMBL" id="SDE57860.1"/>
    </source>
</evidence>
<dbReference type="OrthoDB" id="5166556at2"/>
<accession>A0A1G7E2Y1</accession>
<keyword evidence="3" id="KW-1185">Reference proteome</keyword>
<gene>
    <name evidence="2" type="ORF">SAMN05216464_107239</name>
</gene>
<dbReference type="Proteomes" id="UP000199072">
    <property type="component" value="Unassembled WGS sequence"/>
</dbReference>
<dbReference type="EMBL" id="FNAI01000007">
    <property type="protein sequence ID" value="SDE57860.1"/>
    <property type="molecule type" value="Genomic_DNA"/>
</dbReference>